<reference evidence="1 2" key="1">
    <citation type="journal article" date="2016" name="Fungal Biol.">
        <title>The genome of Xylona heveae provides a window into fungal endophytism.</title>
        <authorList>
            <person name="Gazis R."/>
            <person name="Kuo A."/>
            <person name="Riley R."/>
            <person name="LaButti K."/>
            <person name="Lipzen A."/>
            <person name="Lin J."/>
            <person name="Amirebrahimi M."/>
            <person name="Hesse C.N."/>
            <person name="Spatafora J.W."/>
            <person name="Henrissat B."/>
            <person name="Hainaut M."/>
            <person name="Grigoriev I.V."/>
            <person name="Hibbett D.S."/>
        </authorList>
    </citation>
    <scope>NUCLEOTIDE SEQUENCE [LARGE SCALE GENOMIC DNA]</scope>
    <source>
        <strain evidence="1 2">TC161</strain>
    </source>
</reference>
<accession>A0A165FHQ6</accession>
<organism evidence="1 2">
    <name type="scientific">Xylona heveae (strain CBS 132557 / TC161)</name>
    <dbReference type="NCBI Taxonomy" id="1328760"/>
    <lineage>
        <taxon>Eukaryota</taxon>
        <taxon>Fungi</taxon>
        <taxon>Dikarya</taxon>
        <taxon>Ascomycota</taxon>
        <taxon>Pezizomycotina</taxon>
        <taxon>Xylonomycetes</taxon>
        <taxon>Xylonales</taxon>
        <taxon>Xylonaceae</taxon>
        <taxon>Xylona</taxon>
    </lineage>
</organism>
<dbReference type="Proteomes" id="UP000076632">
    <property type="component" value="Unassembled WGS sequence"/>
</dbReference>
<dbReference type="OrthoDB" id="5296964at2759"/>
<evidence type="ECO:0000313" key="2">
    <source>
        <dbReference type="Proteomes" id="UP000076632"/>
    </source>
</evidence>
<dbReference type="EMBL" id="KV407461">
    <property type="protein sequence ID" value="KZF20992.1"/>
    <property type="molecule type" value="Genomic_DNA"/>
</dbReference>
<evidence type="ECO:0000313" key="1">
    <source>
        <dbReference type="EMBL" id="KZF20992.1"/>
    </source>
</evidence>
<dbReference type="STRING" id="1328760.A0A165FHQ6"/>
<proteinExistence type="predicted"/>
<dbReference type="InParanoid" id="A0A165FHQ6"/>
<dbReference type="GeneID" id="28896325"/>
<dbReference type="InterPro" id="IPR046670">
    <property type="entry name" value="DUF6540"/>
</dbReference>
<gene>
    <name evidence="1" type="ORF">L228DRAFT_239887</name>
</gene>
<dbReference type="Pfam" id="PF20174">
    <property type="entry name" value="DUF6540"/>
    <property type="match status" value="1"/>
</dbReference>
<dbReference type="RefSeq" id="XP_018186547.1">
    <property type="nucleotide sequence ID" value="XM_018331188.1"/>
</dbReference>
<dbReference type="OMA" id="CTWYHVV"/>
<sequence length="135" mass="15253">MRINLYVAFGQPRGRDPRHWMILAVPEGATQRCTYYHVTGGPTQGQSYELQIQANKRVNSFGIASKEYIGTINESDVNKLKSSAQRARLGRCQRWVVEVLRDLERKGLLGPGIAASYAARIEPSPKKQMQMYRGI</sequence>
<keyword evidence="2" id="KW-1185">Reference proteome</keyword>
<protein>
    <submittedName>
        <fullName evidence="1">Uncharacterized protein</fullName>
    </submittedName>
</protein>
<name>A0A165FHQ6_XYLHT</name>
<dbReference type="AlphaFoldDB" id="A0A165FHQ6"/>